<dbReference type="EMBL" id="OR343189">
    <property type="protein sequence ID" value="WNL50149.1"/>
    <property type="molecule type" value="Genomic_DNA"/>
</dbReference>
<evidence type="ECO:0000313" key="3">
    <source>
        <dbReference type="EMBL" id="WNL50149.1"/>
    </source>
</evidence>
<keyword evidence="1" id="KW-0862">Zinc</keyword>
<keyword evidence="1" id="KW-0479">Metal-binding</keyword>
<dbReference type="SMART" id="SM00355">
    <property type="entry name" value="ZnF_C2H2"/>
    <property type="match status" value="3"/>
</dbReference>
<protein>
    <recommendedName>
        <fullName evidence="2">C2H2-type domain-containing protein</fullName>
    </recommendedName>
</protein>
<accession>A0AA96EM52</accession>
<sequence length="422" mass="49017">MGAYHCEFCGTTSTSSSNFAKHCRTEKHILNKSGKKKEKKLYECVICEFRTNKKRDYAAHLLTKKHENASSKREIFECIPCGYTTKNKGNFLKHTQTEKHKTTVFTGSISSDEDVDSLLLELEESAKKMFSPIIEPDNNHDNSELIKPRIIPFYGDDSALSLCVWLKKTTSGFLFRVEEENGYCIAKIKRKKWVFEKRNFFIFVLRLAQIVDAECKLQAVKEFERCLSLGYSENKTPYQRTCSKKGETTKRLDIDFHLSTSFSNRIWKMLENEKGRKTTDRISANFLSFWFFDTERQKNITKYSDVVCEKMRDYERTAERSVVGTNKIFGEKFEYVLDDVSFLGVISSFSFEFPQVDDATKVDFMFKKIIEDIVPNDSEEAKFWCAFDVKHRQTLSNIVMSHCGMENLSSVSKKVLCLINLK</sequence>
<reference evidence="3" key="1">
    <citation type="submission" date="2023-07" db="EMBL/GenBank/DDBJ databases">
        <authorList>
            <person name="Xia Y."/>
        </authorList>
    </citation>
    <scope>NUCLEOTIDE SEQUENCE</scope>
    <source>
        <strain evidence="3">E</strain>
    </source>
</reference>
<keyword evidence="1" id="KW-0863">Zinc-finger</keyword>
<dbReference type="PROSITE" id="PS50157">
    <property type="entry name" value="ZINC_FINGER_C2H2_2"/>
    <property type="match status" value="1"/>
</dbReference>
<proteinExistence type="predicted"/>
<name>A0AA96EM52_9VIRU</name>
<dbReference type="Gene3D" id="3.30.160.60">
    <property type="entry name" value="Classic Zinc Finger"/>
    <property type="match status" value="1"/>
</dbReference>
<dbReference type="InterPro" id="IPR013087">
    <property type="entry name" value="Znf_C2H2_type"/>
</dbReference>
<evidence type="ECO:0000256" key="1">
    <source>
        <dbReference type="PROSITE-ProRule" id="PRU00042"/>
    </source>
</evidence>
<dbReference type="GO" id="GO:0008270">
    <property type="term" value="F:zinc ion binding"/>
    <property type="evidence" value="ECO:0007669"/>
    <property type="project" value="UniProtKB-KW"/>
</dbReference>
<gene>
    <name evidence="3" type="ORF">MarDSR_110</name>
</gene>
<feature type="domain" description="C2H2-type" evidence="2">
    <location>
        <begin position="4"/>
        <end position="33"/>
    </location>
</feature>
<organism evidence="3">
    <name type="scientific">Marseillevirus sp</name>
    <dbReference type="NCBI Taxonomy" id="2809551"/>
    <lineage>
        <taxon>Viruses</taxon>
        <taxon>Varidnaviria</taxon>
        <taxon>Bamfordvirae</taxon>
        <taxon>Nucleocytoviricota</taxon>
        <taxon>Megaviricetes</taxon>
        <taxon>Pimascovirales</taxon>
        <taxon>Pimascovirales incertae sedis</taxon>
        <taxon>Marseilleviridae</taxon>
        <taxon>Marseillevirus</taxon>
    </lineage>
</organism>
<dbReference type="Pfam" id="PF12874">
    <property type="entry name" value="zf-met"/>
    <property type="match status" value="1"/>
</dbReference>
<evidence type="ECO:0000259" key="2">
    <source>
        <dbReference type="PROSITE" id="PS50157"/>
    </source>
</evidence>